<organism evidence="1">
    <name type="scientific">Cucumis melo</name>
    <name type="common">Muskmelon</name>
    <dbReference type="NCBI Taxonomy" id="3656"/>
    <lineage>
        <taxon>Eukaryota</taxon>
        <taxon>Viridiplantae</taxon>
        <taxon>Streptophyta</taxon>
        <taxon>Embryophyta</taxon>
        <taxon>Tracheophyta</taxon>
        <taxon>Spermatophyta</taxon>
        <taxon>Magnoliopsida</taxon>
        <taxon>eudicotyledons</taxon>
        <taxon>Gunneridae</taxon>
        <taxon>Pentapetalae</taxon>
        <taxon>rosids</taxon>
        <taxon>fabids</taxon>
        <taxon>Cucurbitales</taxon>
        <taxon>Cucurbitaceae</taxon>
        <taxon>Benincaseae</taxon>
        <taxon>Cucumis</taxon>
    </lineage>
</organism>
<name>A0A9I9EAQ0_CUCME</name>
<evidence type="ECO:0000313" key="1">
    <source>
        <dbReference type="EnsemblPlants" id="MELO3C031177.2.1"/>
    </source>
</evidence>
<dbReference type="Gramene" id="MELO3C031177.2.1">
    <property type="protein sequence ID" value="MELO3C031177.2.1"/>
    <property type="gene ID" value="MELO3C031177.2"/>
</dbReference>
<dbReference type="EnsemblPlants" id="MELO3C031177.2.1">
    <property type="protein sequence ID" value="MELO3C031177.2.1"/>
    <property type="gene ID" value="MELO3C031177.2"/>
</dbReference>
<dbReference type="AlphaFoldDB" id="A0A9I9EAQ0"/>
<proteinExistence type="predicted"/>
<accession>A0A9I9EAQ0</accession>
<sequence length="36" mass="4654">MKRKIQRKMKRTTTEEIEMWFMIRLPCHRRQKMLSM</sequence>
<reference evidence="1" key="1">
    <citation type="submission" date="2023-03" db="UniProtKB">
        <authorList>
            <consortium name="EnsemblPlants"/>
        </authorList>
    </citation>
    <scope>IDENTIFICATION</scope>
</reference>
<protein>
    <submittedName>
        <fullName evidence="1">Uncharacterized protein</fullName>
    </submittedName>
</protein>